<evidence type="ECO:0000313" key="9">
    <source>
        <dbReference type="Proteomes" id="UP000242915"/>
    </source>
</evidence>
<evidence type="ECO:0000256" key="6">
    <source>
        <dbReference type="SAM" id="SignalP"/>
    </source>
</evidence>
<name>A0A239I632_9PSED</name>
<evidence type="ECO:0000256" key="3">
    <source>
        <dbReference type="ARBA" id="ARBA00023136"/>
    </source>
</evidence>
<evidence type="ECO:0000256" key="2">
    <source>
        <dbReference type="ARBA" id="ARBA00022729"/>
    </source>
</evidence>
<dbReference type="PROSITE" id="PS51257">
    <property type="entry name" value="PROKAR_LIPOPROTEIN"/>
    <property type="match status" value="1"/>
</dbReference>
<feature type="signal peptide" evidence="6">
    <location>
        <begin position="1"/>
        <end position="20"/>
    </location>
</feature>
<dbReference type="Gene3D" id="3.30.1450.10">
    <property type="match status" value="1"/>
</dbReference>
<sequence>MYKQFIHSGFRLALAATALAALSACGTISNVDDAGKTDQPVFPEMSDASMPEGYYVNQDNLASIRAGMTKKQIMALIGHPQFNEGIIGVREWDYIFKFRQPEGPDKVCQYKVLFDKDVLAQSFFFSPSDCMTPAPQAPVVKNVDLSADAAFGFASATLSAQGRASLDQLANDIDLTQVDRIEVVGYTDRIGSRADNDALSTARAVAVRNYLLEKGIPQSLISAEGRGASEPLVNCPGAKSAQVIECLAPNRRTSITIHFI</sequence>
<proteinExistence type="predicted"/>
<dbReference type="Pfam" id="PF04355">
    <property type="entry name" value="BamE"/>
    <property type="match status" value="1"/>
</dbReference>
<dbReference type="RefSeq" id="WP_089360824.1">
    <property type="nucleotide sequence ID" value="NZ_FZOG01000006.1"/>
</dbReference>
<feature type="domain" description="OmpA-like" evidence="7">
    <location>
        <begin position="136"/>
        <end position="260"/>
    </location>
</feature>
<dbReference type="InterPro" id="IPR007450">
    <property type="entry name" value="BamE_dom"/>
</dbReference>
<keyword evidence="2 6" id="KW-0732">Signal</keyword>
<feature type="chain" id="PRO_5012399047" evidence="6">
    <location>
        <begin position="21"/>
        <end position="260"/>
    </location>
</feature>
<dbReference type="Pfam" id="PF00691">
    <property type="entry name" value="OmpA"/>
    <property type="match status" value="1"/>
</dbReference>
<dbReference type="InterPro" id="IPR006664">
    <property type="entry name" value="OMP_bac"/>
</dbReference>
<keyword evidence="9" id="KW-1185">Reference proteome</keyword>
<evidence type="ECO:0000313" key="8">
    <source>
        <dbReference type="EMBL" id="SNS88822.1"/>
    </source>
</evidence>
<evidence type="ECO:0000256" key="5">
    <source>
        <dbReference type="PROSITE-ProRule" id="PRU00473"/>
    </source>
</evidence>
<keyword evidence="3 5" id="KW-0472">Membrane</keyword>
<evidence type="ECO:0000256" key="4">
    <source>
        <dbReference type="ARBA" id="ARBA00023237"/>
    </source>
</evidence>
<evidence type="ECO:0000259" key="7">
    <source>
        <dbReference type="PROSITE" id="PS51123"/>
    </source>
</evidence>
<accession>A0A239I632</accession>
<dbReference type="AlphaFoldDB" id="A0A239I632"/>
<dbReference type="EMBL" id="FZOG01000006">
    <property type="protein sequence ID" value="SNS88822.1"/>
    <property type="molecule type" value="Genomic_DNA"/>
</dbReference>
<dbReference type="SUPFAM" id="SSF103088">
    <property type="entry name" value="OmpA-like"/>
    <property type="match status" value="1"/>
</dbReference>
<dbReference type="Proteomes" id="UP000242915">
    <property type="component" value="Unassembled WGS sequence"/>
</dbReference>
<evidence type="ECO:0000256" key="1">
    <source>
        <dbReference type="ARBA" id="ARBA00004442"/>
    </source>
</evidence>
<dbReference type="InterPro" id="IPR037873">
    <property type="entry name" value="BamE-like"/>
</dbReference>
<dbReference type="PRINTS" id="PR01021">
    <property type="entry name" value="OMPADOMAIN"/>
</dbReference>
<dbReference type="Gene3D" id="3.30.1330.60">
    <property type="entry name" value="OmpA-like domain"/>
    <property type="match status" value="1"/>
</dbReference>
<dbReference type="InterPro" id="IPR050330">
    <property type="entry name" value="Bact_OuterMem_StrucFunc"/>
</dbReference>
<keyword evidence="4" id="KW-0998">Cell outer membrane</keyword>
<dbReference type="InterPro" id="IPR036737">
    <property type="entry name" value="OmpA-like_sf"/>
</dbReference>
<comment type="subcellular location">
    <subcellularLocation>
        <location evidence="1">Cell outer membrane</location>
    </subcellularLocation>
</comment>
<dbReference type="PANTHER" id="PTHR30329">
    <property type="entry name" value="STATOR ELEMENT OF FLAGELLAR MOTOR COMPLEX"/>
    <property type="match status" value="1"/>
</dbReference>
<dbReference type="PROSITE" id="PS51123">
    <property type="entry name" value="OMPA_2"/>
    <property type="match status" value="1"/>
</dbReference>
<protein>
    <submittedName>
        <fullName evidence="8">SmpA / OmlA family protein</fullName>
    </submittedName>
</protein>
<gene>
    <name evidence="8" type="ORF">SAMN05216255_3716</name>
</gene>
<dbReference type="CDD" id="cd07185">
    <property type="entry name" value="OmpA_C-like"/>
    <property type="match status" value="1"/>
</dbReference>
<reference evidence="9" key="1">
    <citation type="submission" date="2017-06" db="EMBL/GenBank/DDBJ databases">
        <authorList>
            <person name="Varghese N."/>
            <person name="Submissions S."/>
        </authorList>
    </citation>
    <scope>NUCLEOTIDE SEQUENCE [LARGE SCALE GENOMIC DNA]</scope>
    <source>
        <strain evidence="9">CIP 108523</strain>
    </source>
</reference>
<dbReference type="GO" id="GO:0009279">
    <property type="term" value="C:cell outer membrane"/>
    <property type="evidence" value="ECO:0007669"/>
    <property type="project" value="UniProtKB-SubCell"/>
</dbReference>
<dbReference type="InterPro" id="IPR006665">
    <property type="entry name" value="OmpA-like"/>
</dbReference>
<organism evidence="8 9">
    <name type="scientific">Pseudomonas segetis</name>
    <dbReference type="NCBI Taxonomy" id="298908"/>
    <lineage>
        <taxon>Bacteria</taxon>
        <taxon>Pseudomonadati</taxon>
        <taxon>Pseudomonadota</taxon>
        <taxon>Gammaproteobacteria</taxon>
        <taxon>Pseudomonadales</taxon>
        <taxon>Pseudomonadaceae</taxon>
        <taxon>Pseudomonas</taxon>
    </lineage>
</organism>
<dbReference type="PANTHER" id="PTHR30329:SF21">
    <property type="entry name" value="LIPOPROTEIN YIAD-RELATED"/>
    <property type="match status" value="1"/>
</dbReference>